<evidence type="ECO:0000256" key="4">
    <source>
        <dbReference type="ARBA" id="ARBA00022989"/>
    </source>
</evidence>
<evidence type="ECO:0000256" key="6">
    <source>
        <dbReference type="ARBA" id="ARBA00023306"/>
    </source>
</evidence>
<dbReference type="Pfam" id="PF04977">
    <property type="entry name" value="DivIC"/>
    <property type="match status" value="1"/>
</dbReference>
<keyword evidence="4 7" id="KW-1133">Transmembrane helix</keyword>
<dbReference type="eggNOG" id="COG2919">
    <property type="taxonomic scope" value="Bacteria"/>
</dbReference>
<evidence type="ECO:0000256" key="5">
    <source>
        <dbReference type="ARBA" id="ARBA00023136"/>
    </source>
</evidence>
<dbReference type="Proteomes" id="UP000054075">
    <property type="component" value="Unassembled WGS sequence"/>
</dbReference>
<dbReference type="EMBL" id="AAQJ02000001">
    <property type="protein sequence ID" value="EDP46762.1"/>
    <property type="molecule type" value="Genomic_DNA"/>
</dbReference>
<dbReference type="InterPro" id="IPR007060">
    <property type="entry name" value="FtsL/DivIC"/>
</dbReference>
<name>A8PLE8_9COXI</name>
<keyword evidence="3 7" id="KW-0812">Transmembrane</keyword>
<keyword evidence="6 7" id="KW-0131">Cell cycle</keyword>
<accession>A8PLE8</accession>
<proteinExistence type="inferred from homology"/>
<dbReference type="OrthoDB" id="7061211at2"/>
<keyword evidence="2 7" id="KW-0132">Cell division</keyword>
<dbReference type="STRING" id="59196.RICGR_0406"/>
<dbReference type="HAMAP" id="MF_00599">
    <property type="entry name" value="FtsB"/>
    <property type="match status" value="1"/>
</dbReference>
<dbReference type="PANTHER" id="PTHR37485">
    <property type="entry name" value="CELL DIVISION PROTEIN FTSB"/>
    <property type="match status" value="1"/>
</dbReference>
<dbReference type="RefSeq" id="WP_006035733.1">
    <property type="nucleotide sequence ID" value="NZ_MCRF01000342.1"/>
</dbReference>
<comment type="subunit">
    <text evidence="7">Part of a complex composed of FtsB, FtsL and FtsQ.</text>
</comment>
<sequence length="101" mass="12051">MKPLIIILTMLFLSLQYKLWFVREGVWQVHQLKKQIASQVKENRQLSQRNHAMVTDISHLKSDEAALEAHARHDLNMVKPNELFYILVDKIPEKKKKERLY</sequence>
<evidence type="ECO:0000256" key="1">
    <source>
        <dbReference type="ARBA" id="ARBA00022475"/>
    </source>
</evidence>
<keyword evidence="7" id="KW-0997">Cell inner membrane</keyword>
<dbReference type="GO" id="GO:0030428">
    <property type="term" value="C:cell septum"/>
    <property type="evidence" value="ECO:0007669"/>
    <property type="project" value="TreeGrafter"/>
</dbReference>
<dbReference type="GO" id="GO:0043093">
    <property type="term" value="P:FtsZ-dependent cytokinesis"/>
    <property type="evidence" value="ECO:0007669"/>
    <property type="project" value="UniProtKB-UniRule"/>
</dbReference>
<evidence type="ECO:0000313" key="9">
    <source>
        <dbReference type="Proteomes" id="UP000054075"/>
    </source>
</evidence>
<organism evidence="8 9">
    <name type="scientific">Rickettsiella grylli</name>
    <dbReference type="NCBI Taxonomy" id="59196"/>
    <lineage>
        <taxon>Bacteria</taxon>
        <taxon>Pseudomonadati</taxon>
        <taxon>Pseudomonadota</taxon>
        <taxon>Gammaproteobacteria</taxon>
        <taxon>Legionellales</taxon>
        <taxon>Coxiellaceae</taxon>
        <taxon>Rickettsiella</taxon>
    </lineage>
</organism>
<keyword evidence="5 7" id="KW-0472">Membrane</keyword>
<comment type="function">
    <text evidence="7">Essential cell division protein. May link together the upstream cell division proteins, which are predominantly cytoplasmic, with the downstream cell division proteins, which are predominantly periplasmic.</text>
</comment>
<protein>
    <recommendedName>
        <fullName evidence="7">Cell division protein FtsB</fullName>
    </recommendedName>
</protein>
<comment type="subcellular location">
    <subcellularLocation>
        <location evidence="7">Cell inner membrane</location>
        <topology evidence="7">Single-pass type II membrane protein</topology>
    </subcellularLocation>
    <text evidence="7">Localizes to the division septum.</text>
</comment>
<dbReference type="GO" id="GO:0032153">
    <property type="term" value="C:cell division site"/>
    <property type="evidence" value="ECO:0007669"/>
    <property type="project" value="UniProtKB-UniRule"/>
</dbReference>
<keyword evidence="9" id="KW-1185">Reference proteome</keyword>
<dbReference type="AlphaFoldDB" id="A8PLE8"/>
<evidence type="ECO:0000256" key="7">
    <source>
        <dbReference type="HAMAP-Rule" id="MF_00599"/>
    </source>
</evidence>
<evidence type="ECO:0000256" key="2">
    <source>
        <dbReference type="ARBA" id="ARBA00022618"/>
    </source>
</evidence>
<comment type="similarity">
    <text evidence="7">Belongs to the FtsB family.</text>
</comment>
<dbReference type="InterPro" id="IPR023081">
    <property type="entry name" value="Cell_div_FtsB"/>
</dbReference>
<comment type="caution">
    <text evidence="8">The sequence shown here is derived from an EMBL/GenBank/DDBJ whole genome shotgun (WGS) entry which is preliminary data.</text>
</comment>
<dbReference type="PANTHER" id="PTHR37485:SF1">
    <property type="entry name" value="CELL DIVISION PROTEIN FTSB"/>
    <property type="match status" value="1"/>
</dbReference>
<evidence type="ECO:0000313" key="8">
    <source>
        <dbReference type="EMBL" id="EDP46762.1"/>
    </source>
</evidence>
<reference evidence="8" key="1">
    <citation type="submission" date="2006-04" db="EMBL/GenBank/DDBJ databases">
        <authorList>
            <person name="Seshadri R."/>
            <person name="Federici B.A."/>
        </authorList>
    </citation>
    <scope>NUCLEOTIDE SEQUENCE [LARGE SCALE GENOMIC DNA]</scope>
</reference>
<evidence type="ECO:0000256" key="3">
    <source>
        <dbReference type="ARBA" id="ARBA00022692"/>
    </source>
</evidence>
<keyword evidence="1 7" id="KW-1003">Cell membrane</keyword>
<dbReference type="GO" id="GO:0005886">
    <property type="term" value="C:plasma membrane"/>
    <property type="evidence" value="ECO:0007669"/>
    <property type="project" value="UniProtKB-SubCell"/>
</dbReference>
<reference evidence="8" key="2">
    <citation type="submission" date="2007-10" db="EMBL/GenBank/DDBJ databases">
        <authorList>
            <person name="Myers G.S."/>
        </authorList>
    </citation>
    <scope>NUCLEOTIDE SEQUENCE [LARGE SCALE GENOMIC DNA]</scope>
</reference>
<gene>
    <name evidence="7" type="primary">ftsB</name>
    <name evidence="8" type="ORF">RICGR_0406</name>
</gene>
<feature type="topological domain" description="Cytoplasmic" evidence="7">
    <location>
        <begin position="1"/>
        <end position="3"/>
    </location>
</feature>
<feature type="topological domain" description="Periplasmic" evidence="7">
    <location>
        <begin position="22"/>
        <end position="101"/>
    </location>
</feature>